<protein>
    <submittedName>
        <fullName evidence="2">Uncharacterized protein</fullName>
    </submittedName>
</protein>
<feature type="compositionally biased region" description="Pro residues" evidence="1">
    <location>
        <begin position="1"/>
        <end position="13"/>
    </location>
</feature>
<keyword evidence="3" id="KW-1185">Reference proteome</keyword>
<evidence type="ECO:0000313" key="3">
    <source>
        <dbReference type="Proteomes" id="UP000660554"/>
    </source>
</evidence>
<evidence type="ECO:0000256" key="1">
    <source>
        <dbReference type="SAM" id="MobiDB-lite"/>
    </source>
</evidence>
<comment type="caution">
    <text evidence="2">The sequence shown here is derived from an EMBL/GenBank/DDBJ whole genome shotgun (WGS) entry which is preliminary data.</text>
</comment>
<feature type="compositionally biased region" description="Low complexity" evidence="1">
    <location>
        <begin position="49"/>
        <end position="65"/>
    </location>
</feature>
<name>A0ABQ3NV87_STRVG</name>
<accession>A0ABQ3NV87</accession>
<dbReference type="EMBL" id="BNDV01000016">
    <property type="protein sequence ID" value="GHI16702.1"/>
    <property type="molecule type" value="Genomic_DNA"/>
</dbReference>
<gene>
    <name evidence="2" type="ORF">Scinn_61650</name>
</gene>
<evidence type="ECO:0000313" key="2">
    <source>
        <dbReference type="EMBL" id="GHI16702.1"/>
    </source>
</evidence>
<proteinExistence type="predicted"/>
<organism evidence="2 3">
    <name type="scientific">Streptomyces virginiae</name>
    <name type="common">Streptomyces cinnamonensis</name>
    <dbReference type="NCBI Taxonomy" id="1961"/>
    <lineage>
        <taxon>Bacteria</taxon>
        <taxon>Bacillati</taxon>
        <taxon>Actinomycetota</taxon>
        <taxon>Actinomycetes</taxon>
        <taxon>Kitasatosporales</taxon>
        <taxon>Streptomycetaceae</taxon>
        <taxon>Streptomyces</taxon>
    </lineage>
</organism>
<dbReference type="Proteomes" id="UP000660554">
    <property type="component" value="Unassembled WGS sequence"/>
</dbReference>
<sequence>MPRPGVGPAPAVPRAPAGRGSEPPAGAVGRGHCGGSPQDEARPEATDHPTGPAAPSGPAGVRGAATGPHPEHRHAPGQGRGNPGGVLHVSLGGTERGPAVTFVIQ</sequence>
<feature type="region of interest" description="Disordered" evidence="1">
    <location>
        <begin position="1"/>
        <end position="105"/>
    </location>
</feature>
<reference evidence="3" key="1">
    <citation type="submission" date="2020-09" db="EMBL/GenBank/DDBJ databases">
        <title>Whole genome shotgun sequence of Streptomyces cinnamonensis NBRC 15873.</title>
        <authorList>
            <person name="Komaki H."/>
            <person name="Tamura T."/>
        </authorList>
    </citation>
    <scope>NUCLEOTIDE SEQUENCE [LARGE SCALE GENOMIC DNA]</scope>
    <source>
        <strain evidence="3">NBRC 15873</strain>
    </source>
</reference>